<dbReference type="PANTHER" id="PTHR33877:SF2">
    <property type="entry name" value="OS07G0170200 PROTEIN"/>
    <property type="match status" value="1"/>
</dbReference>
<dbReference type="AlphaFoldDB" id="A0A8J7RKU8"/>
<proteinExistence type="predicted"/>
<reference evidence="2" key="1">
    <citation type="submission" date="2021-02" db="EMBL/GenBank/DDBJ databases">
        <title>Natronogracilivirga saccharolytica gen. nov. sp. nov. a new anaerobic, haloalkiliphilic carbohydrate-fermenting bacterium from soda lake and proposing of Cyclonatronumiaceae fam. nov. in the phylum Balneolaeota.</title>
        <authorList>
            <person name="Zhilina T.N."/>
            <person name="Sorokin D.Y."/>
            <person name="Zavarzina D.G."/>
            <person name="Toshchakov S.V."/>
            <person name="Kublanov I.V."/>
        </authorList>
    </citation>
    <scope>NUCLEOTIDE SEQUENCE</scope>
    <source>
        <strain evidence="2">Z-1702</strain>
    </source>
</reference>
<dbReference type="EMBL" id="JAFIDN010000008">
    <property type="protein sequence ID" value="MBP3193132.1"/>
    <property type="molecule type" value="Genomic_DNA"/>
</dbReference>
<name>A0A8J7RKU8_9BACT</name>
<dbReference type="SMART" id="SM00507">
    <property type="entry name" value="HNHc"/>
    <property type="match status" value="1"/>
</dbReference>
<dbReference type="Pfam" id="PF01844">
    <property type="entry name" value="HNH"/>
    <property type="match status" value="1"/>
</dbReference>
<organism evidence="2 3">
    <name type="scientific">Natronogracilivirga saccharolytica</name>
    <dbReference type="NCBI Taxonomy" id="2812953"/>
    <lineage>
        <taxon>Bacteria</taxon>
        <taxon>Pseudomonadati</taxon>
        <taxon>Balneolota</taxon>
        <taxon>Balneolia</taxon>
        <taxon>Balneolales</taxon>
        <taxon>Cyclonatronaceae</taxon>
        <taxon>Natronogracilivirga</taxon>
    </lineage>
</organism>
<dbReference type="GO" id="GO:0004519">
    <property type="term" value="F:endonuclease activity"/>
    <property type="evidence" value="ECO:0007669"/>
    <property type="project" value="UniProtKB-KW"/>
</dbReference>
<keyword evidence="2" id="KW-0378">Hydrolase</keyword>
<evidence type="ECO:0000313" key="3">
    <source>
        <dbReference type="Proteomes" id="UP000673975"/>
    </source>
</evidence>
<evidence type="ECO:0000313" key="2">
    <source>
        <dbReference type="EMBL" id="MBP3193132.1"/>
    </source>
</evidence>
<protein>
    <submittedName>
        <fullName evidence="2">HNH endonuclease</fullName>
    </submittedName>
</protein>
<evidence type="ECO:0000259" key="1">
    <source>
        <dbReference type="SMART" id="SM00507"/>
    </source>
</evidence>
<dbReference type="CDD" id="cd00085">
    <property type="entry name" value="HNHc"/>
    <property type="match status" value="1"/>
</dbReference>
<dbReference type="Gene3D" id="1.10.30.50">
    <property type="match status" value="1"/>
</dbReference>
<keyword evidence="2" id="KW-0540">Nuclease</keyword>
<dbReference type="InterPro" id="IPR002711">
    <property type="entry name" value="HNH"/>
</dbReference>
<dbReference type="InterPro" id="IPR052892">
    <property type="entry name" value="NA-targeting_endonuclease"/>
</dbReference>
<keyword evidence="2" id="KW-0255">Endonuclease</keyword>
<accession>A0A8J7RKU8</accession>
<dbReference type="GO" id="GO:0008270">
    <property type="term" value="F:zinc ion binding"/>
    <property type="evidence" value="ECO:0007669"/>
    <property type="project" value="InterPro"/>
</dbReference>
<dbReference type="PANTHER" id="PTHR33877">
    <property type="entry name" value="SLL1193 PROTEIN"/>
    <property type="match status" value="1"/>
</dbReference>
<dbReference type="GO" id="GO:0003676">
    <property type="term" value="F:nucleic acid binding"/>
    <property type="evidence" value="ECO:0007669"/>
    <property type="project" value="InterPro"/>
</dbReference>
<feature type="domain" description="HNH nuclease" evidence="1">
    <location>
        <begin position="48"/>
        <end position="98"/>
    </location>
</feature>
<gene>
    <name evidence="2" type="ORF">NATSA_10695</name>
</gene>
<keyword evidence="3" id="KW-1185">Reference proteome</keyword>
<dbReference type="Proteomes" id="UP000673975">
    <property type="component" value="Unassembled WGS sequence"/>
</dbReference>
<comment type="caution">
    <text evidence="2">The sequence shown here is derived from an EMBL/GenBank/DDBJ whole genome shotgun (WGS) entry which is preliminary data.</text>
</comment>
<sequence length="142" mass="17082">MVLLLMEKAEMLHDHPRKKIRTIRDEFDYPTVIRLRKYARIPYKNIVMSRKNILKRDSHTCMYCGVRDRLTIDHVIPRSRGGDDSWENLVSACTTCNHRKGNRTPREAGMKLRSKPFRPNHIIYLRDFYGNVHESWKPYLYY</sequence>
<dbReference type="InterPro" id="IPR003615">
    <property type="entry name" value="HNH_nuc"/>
</dbReference>